<dbReference type="EMBL" id="CM042014">
    <property type="protein sequence ID" value="KAI3724461.1"/>
    <property type="molecule type" value="Genomic_DNA"/>
</dbReference>
<protein>
    <submittedName>
        <fullName evidence="1">Uncharacterized protein</fullName>
    </submittedName>
</protein>
<reference evidence="1 2" key="2">
    <citation type="journal article" date="2022" name="Mol. Ecol. Resour.">
        <title>The genomes of chicory, endive, great burdock and yacon provide insights into Asteraceae paleo-polyploidization history and plant inulin production.</title>
        <authorList>
            <person name="Fan W."/>
            <person name="Wang S."/>
            <person name="Wang H."/>
            <person name="Wang A."/>
            <person name="Jiang F."/>
            <person name="Liu H."/>
            <person name="Zhao H."/>
            <person name="Xu D."/>
            <person name="Zhang Y."/>
        </authorList>
    </citation>
    <scope>NUCLEOTIDE SEQUENCE [LARGE SCALE GENOMIC DNA]</scope>
    <source>
        <strain evidence="2">cv. Punajuju</strain>
        <tissue evidence="1">Leaves</tissue>
    </source>
</reference>
<keyword evidence="2" id="KW-1185">Reference proteome</keyword>
<sequence>MSLLVLGRGTKLLELLDGETLVFDADYEVAVQEPFFDGFYSFFFLCTADCRADCQVDSVGFTVGCGGGKNWKRVVELGFQGYNGRTMKIVVETWRKREMFFIMQVEVRVILEATPSKLHGMLSSFRAIWKQRDASHATFI</sequence>
<reference evidence="2" key="1">
    <citation type="journal article" date="2022" name="Mol. Ecol. Resour.">
        <title>The genomes of chicory, endive, great burdock and yacon provide insights into Asteraceae palaeo-polyploidization history and plant inulin production.</title>
        <authorList>
            <person name="Fan W."/>
            <person name="Wang S."/>
            <person name="Wang H."/>
            <person name="Wang A."/>
            <person name="Jiang F."/>
            <person name="Liu H."/>
            <person name="Zhao H."/>
            <person name="Xu D."/>
            <person name="Zhang Y."/>
        </authorList>
    </citation>
    <scope>NUCLEOTIDE SEQUENCE [LARGE SCALE GENOMIC DNA]</scope>
    <source>
        <strain evidence="2">cv. Punajuju</strain>
    </source>
</reference>
<dbReference type="Proteomes" id="UP001055811">
    <property type="component" value="Linkage Group LG06"/>
</dbReference>
<proteinExistence type="predicted"/>
<gene>
    <name evidence="1" type="ORF">L2E82_36239</name>
</gene>
<evidence type="ECO:0000313" key="1">
    <source>
        <dbReference type="EMBL" id="KAI3724461.1"/>
    </source>
</evidence>
<accession>A0ACB9BQZ8</accession>
<evidence type="ECO:0000313" key="2">
    <source>
        <dbReference type="Proteomes" id="UP001055811"/>
    </source>
</evidence>
<comment type="caution">
    <text evidence="1">The sequence shown here is derived from an EMBL/GenBank/DDBJ whole genome shotgun (WGS) entry which is preliminary data.</text>
</comment>
<name>A0ACB9BQZ8_CICIN</name>
<organism evidence="1 2">
    <name type="scientific">Cichorium intybus</name>
    <name type="common">Chicory</name>
    <dbReference type="NCBI Taxonomy" id="13427"/>
    <lineage>
        <taxon>Eukaryota</taxon>
        <taxon>Viridiplantae</taxon>
        <taxon>Streptophyta</taxon>
        <taxon>Embryophyta</taxon>
        <taxon>Tracheophyta</taxon>
        <taxon>Spermatophyta</taxon>
        <taxon>Magnoliopsida</taxon>
        <taxon>eudicotyledons</taxon>
        <taxon>Gunneridae</taxon>
        <taxon>Pentapetalae</taxon>
        <taxon>asterids</taxon>
        <taxon>campanulids</taxon>
        <taxon>Asterales</taxon>
        <taxon>Asteraceae</taxon>
        <taxon>Cichorioideae</taxon>
        <taxon>Cichorieae</taxon>
        <taxon>Cichoriinae</taxon>
        <taxon>Cichorium</taxon>
    </lineage>
</organism>